<keyword evidence="1" id="KW-0378">Hydrolase</keyword>
<dbReference type="PANTHER" id="PTHR43156">
    <property type="entry name" value="STAGE II SPORULATION PROTEIN E-RELATED"/>
    <property type="match status" value="1"/>
</dbReference>
<keyword evidence="2" id="KW-1133">Transmembrane helix</keyword>
<gene>
    <name evidence="4" type="ORF">ACFOMF_02705</name>
</gene>
<dbReference type="InterPro" id="IPR036457">
    <property type="entry name" value="PPM-type-like_dom_sf"/>
</dbReference>
<protein>
    <submittedName>
        <fullName evidence="4">SpoIIE family protein phosphatase</fullName>
    </submittedName>
</protein>
<evidence type="ECO:0000313" key="4">
    <source>
        <dbReference type="EMBL" id="MFC3606697.1"/>
    </source>
</evidence>
<keyword evidence="2" id="KW-0472">Membrane</keyword>
<evidence type="ECO:0000259" key="3">
    <source>
        <dbReference type="PROSITE" id="PS51746"/>
    </source>
</evidence>
<dbReference type="Proteomes" id="UP001595630">
    <property type="component" value="Unassembled WGS sequence"/>
</dbReference>
<dbReference type="Pfam" id="PF22673">
    <property type="entry name" value="MCP-like_PDC_1"/>
    <property type="match status" value="1"/>
</dbReference>
<accession>A0ABV7T2X5</accession>
<keyword evidence="5" id="KW-1185">Reference proteome</keyword>
<dbReference type="Gene3D" id="3.60.40.10">
    <property type="entry name" value="PPM-type phosphatase domain"/>
    <property type="match status" value="1"/>
</dbReference>
<comment type="caution">
    <text evidence="4">The sequence shown here is derived from an EMBL/GenBank/DDBJ whole genome shotgun (WGS) entry which is preliminary data.</text>
</comment>
<keyword evidence="2" id="KW-0812">Transmembrane</keyword>
<dbReference type="SMART" id="SM00331">
    <property type="entry name" value="PP2C_SIG"/>
    <property type="match status" value="1"/>
</dbReference>
<reference evidence="5" key="1">
    <citation type="journal article" date="2019" name="Int. J. Syst. Evol. Microbiol.">
        <title>The Global Catalogue of Microorganisms (GCM) 10K type strain sequencing project: providing services to taxonomists for standard genome sequencing and annotation.</title>
        <authorList>
            <consortium name="The Broad Institute Genomics Platform"/>
            <consortium name="The Broad Institute Genome Sequencing Center for Infectious Disease"/>
            <person name="Wu L."/>
            <person name="Ma J."/>
        </authorList>
    </citation>
    <scope>NUCLEOTIDE SEQUENCE [LARGE SCALE GENOMIC DNA]</scope>
    <source>
        <strain evidence="5">KCTC 42447</strain>
    </source>
</reference>
<sequence>MADLTSSLFARYNRIMRGTFVGVLLVACALVYLQYRQTLRSETDMLAQRMQEQAVALDAILKSSLDAVNALRLQAHAWYRLHPEEAPPSPLLATLLNGDGPQTLRLDAPPAPWSRDDVGNLTGFIDEPTPSLRRELEMALSLNATFQSIKANIPESTWVYYTSARRFINIYPWVSSQDFFYADTLHKKPFFREVEPIRDPTQRILWTPAYLDEAGQGIMITASAGLYEDRQFRGAVSLDLTLDRLNAFVRNWQSRFGTLFIVNNHGQLLAHPQLVRPDADDVLPSAAAFPAGMADRAQDILAAAAGKVVLSDGYYIETLAIQNAPFRLVVMVPRGEMVRAALLSGALTVLLLVAGLTLMLLVASRLTHREAIAPAQKLVRYIQDESRGSAKSIPHIPPAWRPWFQTIQNVFNAHTQLVSIQQELDVARRMQQSIVPTRFPSRPDLQMFARMIPAKEVGGDFYDYFWLSETRVGVVIADVSGKGVPAALFMAVARTLLRATAPAANGAGNCLAMANELLSQDNEATMFVTLFYGILDTSSGELLYANGGHNPPLLIEPDGNVSPLPTTGGMALGIMEDLPYQERSMLLAPGSTLLLYTDGVTEAFNPANQEFGERRLNELLARSSALAVEPLLAELVETVNGFADGAPQSDDITCLAIRYAAPARPGDPPCPTR</sequence>
<dbReference type="InterPro" id="IPR052016">
    <property type="entry name" value="Bact_Sigma-Reg"/>
</dbReference>
<dbReference type="RefSeq" id="WP_386360948.1">
    <property type="nucleotide sequence ID" value="NZ_JBHRXZ010000003.1"/>
</dbReference>
<dbReference type="InterPro" id="IPR001932">
    <property type="entry name" value="PPM-type_phosphatase-like_dom"/>
</dbReference>
<dbReference type="SUPFAM" id="SSF81606">
    <property type="entry name" value="PP2C-like"/>
    <property type="match status" value="1"/>
</dbReference>
<proteinExistence type="predicted"/>
<feature type="transmembrane region" description="Helical" evidence="2">
    <location>
        <begin position="340"/>
        <end position="363"/>
    </location>
</feature>
<dbReference type="PANTHER" id="PTHR43156:SF2">
    <property type="entry name" value="STAGE II SPORULATION PROTEIN E"/>
    <property type="match status" value="1"/>
</dbReference>
<organism evidence="4 5">
    <name type="scientific">Stutzerimonas tarimensis</name>
    <dbReference type="NCBI Taxonomy" id="1507735"/>
    <lineage>
        <taxon>Bacteria</taxon>
        <taxon>Pseudomonadati</taxon>
        <taxon>Pseudomonadota</taxon>
        <taxon>Gammaproteobacteria</taxon>
        <taxon>Pseudomonadales</taxon>
        <taxon>Pseudomonadaceae</taxon>
        <taxon>Stutzerimonas</taxon>
    </lineage>
</organism>
<dbReference type="PROSITE" id="PS51746">
    <property type="entry name" value="PPM_2"/>
    <property type="match status" value="1"/>
</dbReference>
<feature type="transmembrane region" description="Helical" evidence="2">
    <location>
        <begin position="15"/>
        <end position="35"/>
    </location>
</feature>
<feature type="domain" description="PPM-type phosphatase" evidence="3">
    <location>
        <begin position="445"/>
        <end position="659"/>
    </location>
</feature>
<dbReference type="EMBL" id="JBHRXZ010000003">
    <property type="protein sequence ID" value="MFC3606697.1"/>
    <property type="molecule type" value="Genomic_DNA"/>
</dbReference>
<name>A0ABV7T2X5_9GAMM</name>
<evidence type="ECO:0000256" key="2">
    <source>
        <dbReference type="SAM" id="Phobius"/>
    </source>
</evidence>
<evidence type="ECO:0000256" key="1">
    <source>
        <dbReference type="ARBA" id="ARBA00022801"/>
    </source>
</evidence>
<evidence type="ECO:0000313" key="5">
    <source>
        <dbReference type="Proteomes" id="UP001595630"/>
    </source>
</evidence>
<dbReference type="Pfam" id="PF07228">
    <property type="entry name" value="SpoIIE"/>
    <property type="match status" value="1"/>
</dbReference>
<dbReference type="Gene3D" id="3.30.450.20">
    <property type="entry name" value="PAS domain"/>
    <property type="match status" value="2"/>
</dbReference>